<name>A0A1M5EPW7_9BACE</name>
<proteinExistence type="predicted"/>
<dbReference type="STRING" id="871325.SAMN05444349_1377"/>
<dbReference type="EMBL" id="FQVD01000037">
    <property type="protein sequence ID" value="SHF81353.1"/>
    <property type="molecule type" value="Genomic_DNA"/>
</dbReference>
<sequence length="138" mass="16180">MKNILFVNKEKARDKNFHLLRLNFPFQRYELVPSYTFSYQAYHTNEGYANTYNGSSTSSLGISKAPLPKIGKEGGDIEIFVRCTETKTDDYRYVIKNLSYSPSENTIDITFYMTDLYFNNNDNNLLDYKHDLLNKRNN</sequence>
<gene>
    <name evidence="1" type="ORF">SAMN05444349_1377</name>
</gene>
<protein>
    <submittedName>
        <fullName evidence="1">Uncharacterized protein</fullName>
    </submittedName>
</protein>
<dbReference type="OrthoDB" id="1049374at2"/>
<dbReference type="Proteomes" id="UP000184436">
    <property type="component" value="Unassembled WGS sequence"/>
</dbReference>
<dbReference type="AlphaFoldDB" id="A0A1M5EPW7"/>
<evidence type="ECO:0000313" key="2">
    <source>
        <dbReference type="Proteomes" id="UP000184436"/>
    </source>
</evidence>
<keyword evidence="2" id="KW-1185">Reference proteome</keyword>
<organism evidence="1 2">
    <name type="scientific">Bacteroides faecichinchillae</name>
    <dbReference type="NCBI Taxonomy" id="871325"/>
    <lineage>
        <taxon>Bacteria</taxon>
        <taxon>Pseudomonadati</taxon>
        <taxon>Bacteroidota</taxon>
        <taxon>Bacteroidia</taxon>
        <taxon>Bacteroidales</taxon>
        <taxon>Bacteroidaceae</taxon>
        <taxon>Bacteroides</taxon>
    </lineage>
</organism>
<reference evidence="1 2" key="1">
    <citation type="submission" date="2016-11" db="EMBL/GenBank/DDBJ databases">
        <authorList>
            <person name="Jaros S."/>
            <person name="Januszkiewicz K."/>
            <person name="Wedrychowicz H."/>
        </authorList>
    </citation>
    <scope>NUCLEOTIDE SEQUENCE [LARGE SCALE GENOMIC DNA]</scope>
    <source>
        <strain evidence="1 2">DSM 26883</strain>
    </source>
</reference>
<dbReference type="RefSeq" id="WP_073350273.1">
    <property type="nucleotide sequence ID" value="NZ_FQVD01000037.1"/>
</dbReference>
<accession>A0A1M5EPW7</accession>
<evidence type="ECO:0000313" key="1">
    <source>
        <dbReference type="EMBL" id="SHF81353.1"/>
    </source>
</evidence>